<dbReference type="AlphaFoldDB" id="A0A370DW54"/>
<name>A0A370DW54_9GAMM</name>
<evidence type="ECO:0000313" key="3">
    <source>
        <dbReference type="Proteomes" id="UP000255508"/>
    </source>
</evidence>
<dbReference type="InterPro" id="IPR011322">
    <property type="entry name" value="N-reg_PII-like_a/b"/>
</dbReference>
<dbReference type="Gene3D" id="3.30.70.120">
    <property type="match status" value="1"/>
</dbReference>
<dbReference type="GO" id="GO:0010038">
    <property type="term" value="P:response to metal ion"/>
    <property type="evidence" value="ECO:0007669"/>
    <property type="project" value="InterPro"/>
</dbReference>
<proteinExistence type="inferred from homology"/>
<protein>
    <submittedName>
        <fullName evidence="2">Divalent-cation tolerance protein CutA</fullName>
    </submittedName>
</protein>
<evidence type="ECO:0000313" key="2">
    <source>
        <dbReference type="EMBL" id="RDH89916.1"/>
    </source>
</evidence>
<dbReference type="InterPro" id="IPR004323">
    <property type="entry name" value="Ion_tolerance_CutA"/>
</dbReference>
<dbReference type="GO" id="GO:0005507">
    <property type="term" value="F:copper ion binding"/>
    <property type="evidence" value="ECO:0007669"/>
    <property type="project" value="TreeGrafter"/>
</dbReference>
<accession>A0A370DW54</accession>
<organism evidence="2 3">
    <name type="scientific">endosymbiont of Lamellibrachia luymesi</name>
    <dbReference type="NCBI Taxonomy" id="2200907"/>
    <lineage>
        <taxon>Bacteria</taxon>
        <taxon>Pseudomonadati</taxon>
        <taxon>Pseudomonadota</taxon>
        <taxon>Gammaproteobacteria</taxon>
        <taxon>sulfur-oxidizing symbionts</taxon>
    </lineage>
</organism>
<sequence length="109" mass="12125">MPTKLLLVHCTVPDHQTGVRLAQTLVSQGLAACVNITAPVTSIYRWEGKLKSANEHLLLIKTTKQQYDALEAQIRAQHPYELPEIIAVPVEQGLDGYLDWVEKCTTTNS</sequence>
<dbReference type="Pfam" id="PF03091">
    <property type="entry name" value="CutA1"/>
    <property type="match status" value="1"/>
</dbReference>
<comment type="similarity">
    <text evidence="1">Belongs to the CutA family.</text>
</comment>
<dbReference type="PROSITE" id="PS51257">
    <property type="entry name" value="PROKAR_LIPOPROTEIN"/>
    <property type="match status" value="1"/>
</dbReference>
<dbReference type="EMBL" id="QFXD01000188">
    <property type="protein sequence ID" value="RDH89916.1"/>
    <property type="molecule type" value="Genomic_DNA"/>
</dbReference>
<gene>
    <name evidence="2" type="ORF">DIZ79_10515</name>
</gene>
<evidence type="ECO:0000256" key="1">
    <source>
        <dbReference type="ARBA" id="ARBA00010169"/>
    </source>
</evidence>
<dbReference type="Proteomes" id="UP000255508">
    <property type="component" value="Unassembled WGS sequence"/>
</dbReference>
<dbReference type="PANTHER" id="PTHR23419">
    <property type="entry name" value="DIVALENT CATION TOLERANCE CUTA-RELATED"/>
    <property type="match status" value="1"/>
</dbReference>
<dbReference type="SUPFAM" id="SSF54913">
    <property type="entry name" value="GlnB-like"/>
    <property type="match status" value="1"/>
</dbReference>
<reference evidence="2 3" key="1">
    <citation type="journal article" date="2018" name="ISME J.">
        <title>Endosymbiont genomes yield clues of tubeworm success.</title>
        <authorList>
            <person name="Li Y."/>
            <person name="Liles M.R."/>
            <person name="Halanych K.M."/>
        </authorList>
    </citation>
    <scope>NUCLEOTIDE SEQUENCE [LARGE SCALE GENOMIC DNA]</scope>
    <source>
        <strain evidence="2">A1422</strain>
    </source>
</reference>
<comment type="caution">
    <text evidence="2">The sequence shown here is derived from an EMBL/GenBank/DDBJ whole genome shotgun (WGS) entry which is preliminary data.</text>
</comment>
<dbReference type="InterPro" id="IPR015867">
    <property type="entry name" value="N-reg_PII/ATP_PRibTrfase_C"/>
</dbReference>
<dbReference type="PANTHER" id="PTHR23419:SF8">
    <property type="entry name" value="FI09726P"/>
    <property type="match status" value="1"/>
</dbReference>